<evidence type="ECO:0000313" key="11">
    <source>
        <dbReference type="Ensembl" id="ENSKMAP00000023512.1"/>
    </source>
</evidence>
<reference evidence="11" key="2">
    <citation type="submission" date="2025-09" db="UniProtKB">
        <authorList>
            <consortium name="Ensembl"/>
        </authorList>
    </citation>
    <scope>IDENTIFICATION</scope>
</reference>
<keyword evidence="3 9" id="KW-0732">Signal</keyword>
<dbReference type="AlphaFoldDB" id="A0A3Q3GIT4"/>
<dbReference type="Proteomes" id="UP000264800">
    <property type="component" value="Unplaced"/>
</dbReference>
<evidence type="ECO:0000256" key="6">
    <source>
        <dbReference type="ARBA" id="ARBA00023157"/>
    </source>
</evidence>
<sequence>WFIYFRLLYSDLFFCVSDGDVLYANLGDDVSLPCFFTSSATHLSWYKQVAGEQPRIISSFYKSSLNSNIFYNQFKDNRRFSVDTGGGFYNLNISNIQDSDSAMYSCSYTRVSVTIFISGTLHLKNNMLHLFYFCSEPGNSVTLNCTLLTGTSDGEHSAYWFKDSGKSHLGMLYTSSRQCVRSSEWGSPALRCVYSLSKRNVSLFDAGTYYCAVASCGQILFGTGTRLSVEGEQQIHFLYPPFFPFFSYFLCVDRKPNEGFTVVQYAALDFKKRQDRSSRQKNTEEETIYSRVRRSELE</sequence>
<evidence type="ECO:0000256" key="3">
    <source>
        <dbReference type="ARBA" id="ARBA00022729"/>
    </source>
</evidence>
<dbReference type="InterPro" id="IPR052051">
    <property type="entry name" value="TCR_complex_component"/>
</dbReference>
<dbReference type="GeneTree" id="ENSGT01030000234530"/>
<protein>
    <recommendedName>
        <fullName evidence="10">Ig-like domain-containing protein</fullName>
    </recommendedName>
</protein>
<dbReference type="PROSITE" id="PS50835">
    <property type="entry name" value="IG_LIKE"/>
    <property type="match status" value="2"/>
</dbReference>
<dbReference type="Pfam" id="PF07686">
    <property type="entry name" value="V-set"/>
    <property type="match status" value="2"/>
</dbReference>
<keyword evidence="12" id="KW-1185">Reference proteome</keyword>
<dbReference type="InterPro" id="IPR003599">
    <property type="entry name" value="Ig_sub"/>
</dbReference>
<dbReference type="GO" id="GO:0005886">
    <property type="term" value="C:plasma membrane"/>
    <property type="evidence" value="ECO:0007669"/>
    <property type="project" value="UniProtKB-SubCell"/>
</dbReference>
<dbReference type="InterPro" id="IPR036179">
    <property type="entry name" value="Ig-like_dom_sf"/>
</dbReference>
<dbReference type="InterPro" id="IPR013106">
    <property type="entry name" value="Ig_V-set"/>
</dbReference>
<dbReference type="InterPro" id="IPR007110">
    <property type="entry name" value="Ig-like_dom"/>
</dbReference>
<feature type="signal peptide" evidence="9">
    <location>
        <begin position="1"/>
        <end position="19"/>
    </location>
</feature>
<evidence type="ECO:0000256" key="4">
    <source>
        <dbReference type="ARBA" id="ARBA00022859"/>
    </source>
</evidence>
<proteinExistence type="predicted"/>
<keyword evidence="2" id="KW-1003">Cell membrane</keyword>
<dbReference type="CDD" id="cd00099">
    <property type="entry name" value="IgV"/>
    <property type="match status" value="2"/>
</dbReference>
<evidence type="ECO:0000256" key="5">
    <source>
        <dbReference type="ARBA" id="ARBA00023136"/>
    </source>
</evidence>
<feature type="chain" id="PRO_5018564258" description="Ig-like domain-containing protein" evidence="9">
    <location>
        <begin position="20"/>
        <end position="298"/>
    </location>
</feature>
<evidence type="ECO:0000256" key="9">
    <source>
        <dbReference type="SAM" id="SignalP"/>
    </source>
</evidence>
<reference evidence="11" key="1">
    <citation type="submission" date="2025-08" db="UniProtKB">
        <authorList>
            <consortium name="Ensembl"/>
        </authorList>
    </citation>
    <scope>IDENTIFICATION</scope>
</reference>
<evidence type="ECO:0000256" key="7">
    <source>
        <dbReference type="ARBA" id="ARBA00023180"/>
    </source>
</evidence>
<dbReference type="InterPro" id="IPR013783">
    <property type="entry name" value="Ig-like_fold"/>
</dbReference>
<organism evidence="11 12">
    <name type="scientific">Kryptolebias marmoratus</name>
    <name type="common">Mangrove killifish</name>
    <name type="synonym">Rivulus marmoratus</name>
    <dbReference type="NCBI Taxonomy" id="37003"/>
    <lineage>
        <taxon>Eukaryota</taxon>
        <taxon>Metazoa</taxon>
        <taxon>Chordata</taxon>
        <taxon>Craniata</taxon>
        <taxon>Vertebrata</taxon>
        <taxon>Euteleostomi</taxon>
        <taxon>Actinopterygii</taxon>
        <taxon>Neopterygii</taxon>
        <taxon>Teleostei</taxon>
        <taxon>Neoteleostei</taxon>
        <taxon>Acanthomorphata</taxon>
        <taxon>Ovalentaria</taxon>
        <taxon>Atherinomorphae</taxon>
        <taxon>Cyprinodontiformes</taxon>
        <taxon>Rivulidae</taxon>
        <taxon>Kryptolebias</taxon>
    </lineage>
</organism>
<name>A0A3Q3GIT4_KRYMA</name>
<dbReference type="GO" id="GO:0002376">
    <property type="term" value="P:immune system process"/>
    <property type="evidence" value="ECO:0007669"/>
    <property type="project" value="UniProtKB-KW"/>
</dbReference>
<comment type="subcellular location">
    <subcellularLocation>
        <location evidence="1">Cell membrane</location>
    </subcellularLocation>
</comment>
<dbReference type="GO" id="GO:0009617">
    <property type="term" value="P:response to bacterium"/>
    <property type="evidence" value="ECO:0007669"/>
    <property type="project" value="TreeGrafter"/>
</dbReference>
<accession>A0A3Q3GIT4</accession>
<feature type="region of interest" description="Disordered" evidence="8">
    <location>
        <begin position="275"/>
        <end position="298"/>
    </location>
</feature>
<feature type="compositionally biased region" description="Basic and acidic residues" evidence="8">
    <location>
        <begin position="275"/>
        <end position="284"/>
    </location>
</feature>
<dbReference type="SUPFAM" id="SSF48726">
    <property type="entry name" value="Immunoglobulin"/>
    <property type="match status" value="2"/>
</dbReference>
<dbReference type="SMART" id="SM00406">
    <property type="entry name" value="IGv"/>
    <property type="match status" value="2"/>
</dbReference>
<evidence type="ECO:0000259" key="10">
    <source>
        <dbReference type="PROSITE" id="PS50835"/>
    </source>
</evidence>
<evidence type="ECO:0000256" key="1">
    <source>
        <dbReference type="ARBA" id="ARBA00004236"/>
    </source>
</evidence>
<keyword evidence="6" id="KW-1015">Disulfide bond</keyword>
<dbReference type="OMA" id="RAKYLSW"/>
<dbReference type="SMART" id="SM00409">
    <property type="entry name" value="IG"/>
    <property type="match status" value="2"/>
</dbReference>
<evidence type="ECO:0000256" key="2">
    <source>
        <dbReference type="ARBA" id="ARBA00022475"/>
    </source>
</evidence>
<keyword evidence="7" id="KW-0325">Glycoprotein</keyword>
<keyword evidence="4" id="KW-0391">Immunity</keyword>
<feature type="domain" description="Ig-like" evidence="10">
    <location>
        <begin position="27"/>
        <end position="118"/>
    </location>
</feature>
<feature type="domain" description="Ig-like" evidence="10">
    <location>
        <begin position="138"/>
        <end position="228"/>
    </location>
</feature>
<dbReference type="PANTHER" id="PTHR19433:SF127">
    <property type="entry name" value="NITR9"/>
    <property type="match status" value="1"/>
</dbReference>
<evidence type="ECO:0000313" key="12">
    <source>
        <dbReference type="Proteomes" id="UP000264800"/>
    </source>
</evidence>
<dbReference type="Ensembl" id="ENSKMAT00000023812.1">
    <property type="protein sequence ID" value="ENSKMAP00000023512.1"/>
    <property type="gene ID" value="ENSKMAG00000017442.1"/>
</dbReference>
<evidence type="ECO:0000256" key="8">
    <source>
        <dbReference type="SAM" id="MobiDB-lite"/>
    </source>
</evidence>
<dbReference type="PANTHER" id="PTHR19433">
    <property type="entry name" value="T-CELL RECEPTOR ALPHA CHAIN V REGION-RELATED"/>
    <property type="match status" value="1"/>
</dbReference>
<dbReference type="Gene3D" id="2.60.40.10">
    <property type="entry name" value="Immunoglobulins"/>
    <property type="match status" value="2"/>
</dbReference>
<keyword evidence="5" id="KW-0472">Membrane</keyword>